<organism evidence="1 2">
    <name type="scientific">Lacipirellula parvula</name>
    <dbReference type="NCBI Taxonomy" id="2650471"/>
    <lineage>
        <taxon>Bacteria</taxon>
        <taxon>Pseudomonadati</taxon>
        <taxon>Planctomycetota</taxon>
        <taxon>Planctomycetia</taxon>
        <taxon>Pirellulales</taxon>
        <taxon>Lacipirellulaceae</taxon>
        <taxon>Lacipirellula</taxon>
    </lineage>
</organism>
<proteinExistence type="predicted"/>
<gene>
    <name evidence="1" type="ORF">PLANPX_3519</name>
</gene>
<dbReference type="KEGG" id="lpav:PLANPX_3519"/>
<dbReference type="Proteomes" id="UP000326837">
    <property type="component" value="Chromosome"/>
</dbReference>
<evidence type="ECO:0000313" key="2">
    <source>
        <dbReference type="Proteomes" id="UP000326837"/>
    </source>
</evidence>
<evidence type="ECO:0000313" key="1">
    <source>
        <dbReference type="EMBL" id="BBO33907.1"/>
    </source>
</evidence>
<dbReference type="EMBL" id="AP021861">
    <property type="protein sequence ID" value="BBO33907.1"/>
    <property type="molecule type" value="Genomic_DNA"/>
</dbReference>
<sequence>MLVASAVRDAIPLNGCNCRAFPLQRTKWHVDCVQRSAT</sequence>
<dbReference type="AlphaFoldDB" id="A0A5K7XD26"/>
<accession>A0A5K7XD26</accession>
<reference evidence="2" key="1">
    <citation type="submission" date="2019-10" db="EMBL/GenBank/DDBJ databases">
        <title>Lacipirellula parvula gen. nov., sp. nov., representing a lineage of planctomycetes widespread in freshwater anoxic habitats, and description of the family Lacipirellulaceae.</title>
        <authorList>
            <person name="Dedysh S.N."/>
            <person name="Kulichevskaya I.S."/>
            <person name="Beletsky A.V."/>
            <person name="Rakitin A.L."/>
            <person name="Mardanov A.V."/>
            <person name="Ivanova A.A."/>
            <person name="Saltykova V.X."/>
            <person name="Rijpstra W.I.C."/>
            <person name="Sinninghe Damste J.S."/>
            <person name="Ravin N.V."/>
        </authorList>
    </citation>
    <scope>NUCLEOTIDE SEQUENCE [LARGE SCALE GENOMIC DNA]</scope>
    <source>
        <strain evidence="2">PX69</strain>
    </source>
</reference>
<protein>
    <submittedName>
        <fullName evidence="1">Uncharacterized protein</fullName>
    </submittedName>
</protein>
<name>A0A5K7XD26_9BACT</name>
<keyword evidence="2" id="KW-1185">Reference proteome</keyword>